<dbReference type="Gene3D" id="2.130.10.10">
    <property type="entry name" value="YVTN repeat-like/Quinoprotein amine dehydrogenase"/>
    <property type="match status" value="1"/>
</dbReference>
<feature type="region of interest" description="Disordered" evidence="5">
    <location>
        <begin position="152"/>
        <end position="272"/>
    </location>
</feature>
<sequence length="822" mass="87019">MGDENDTVIVLEQAKSGRSTCRSTGTPIAAQEWRVGFECFLGGRMSMAWMKPLPFLQDCCSVQYCLNAGNQGSCKATQHKFSRGEVRFVCTAGDPKRKMYLTLDAAGAELRPVLQQVGRDAFSPTSFQGLAALAEEDRKRFYKAFAVEASEAASFDEQHPPPEPPSLESPAKAAKAAAKAAKATAKAASPAKPAKAAKQAAKQPAEAEGERRSKRARTSAAGSAAAAEAEASSESGSEEEPQEEEEEEPQGPQQRLTEYELQRQEQIRRNRERMMALDLPALASELAPAPPRATAAAAKHKGVTASRKRPTEAAPRRESSRIRGIAADGSQVHSERQGEVVIVAGEVIRRYAPGTMTEEQAPQERHPLGELPFQSSNRGPHTDEAFIQLLAHAAAAASSSGSGSGGDSSGNGGSKKARRGGSGGAKQVKGALLGAAGMARLQLAEDDVAKVTKDATTHLAFHPTSDTLVVACADKKGNVGLWHINEGSFRPPAWQGQPILRPRTQQQQHEGAGQQAEHEGQEGGPGAQPAAGAAGTAALSLDAAGESEQDGGEEGFDGVLLLQAQHYQYISGLKWAGGSGRGASLFTASYDGSLRCMDVQAGVSALVHSSDDDEYSCMDVTGDGRTALLGDNEGALHVVDVRAGQPQGKALTLHRKKINTISFEPVQEQVFATASTDTSIQLWDVRKLGAGLRPLACANHTHGCQAALFAPDGSKRLVSTSFDSTLRIWDGAQDMAPLLTIKHDNNTGRWVLPFRACWNAASDGVIVGNMKRFVDVFDAGSGAMTAQLHSDHMTAIASRNAVHPQLPVLASATNSGRIHIYR</sequence>
<feature type="compositionally biased region" description="Acidic residues" evidence="5">
    <location>
        <begin position="545"/>
        <end position="554"/>
    </location>
</feature>
<evidence type="ECO:0000256" key="2">
    <source>
        <dbReference type="ARBA" id="ARBA00022574"/>
    </source>
</evidence>
<protein>
    <submittedName>
        <fullName evidence="6">Uncharacterized protein</fullName>
    </submittedName>
</protein>
<dbReference type="GO" id="GO:0005634">
    <property type="term" value="C:nucleus"/>
    <property type="evidence" value="ECO:0007669"/>
    <property type="project" value="TreeGrafter"/>
</dbReference>
<dbReference type="GO" id="GO:0003677">
    <property type="term" value="F:DNA binding"/>
    <property type="evidence" value="ECO:0007669"/>
    <property type="project" value="TreeGrafter"/>
</dbReference>
<feature type="repeat" description="WD" evidence="4">
    <location>
        <begin position="651"/>
        <end position="686"/>
    </location>
</feature>
<dbReference type="InterPro" id="IPR036322">
    <property type="entry name" value="WD40_repeat_dom_sf"/>
</dbReference>
<dbReference type="InterPro" id="IPR001680">
    <property type="entry name" value="WD40_rpt"/>
</dbReference>
<feature type="compositionally biased region" description="Low complexity" evidence="5">
    <location>
        <begin position="504"/>
        <end position="515"/>
    </location>
</feature>
<dbReference type="GO" id="GO:2000001">
    <property type="term" value="P:regulation of DNA damage checkpoint"/>
    <property type="evidence" value="ECO:0007669"/>
    <property type="project" value="TreeGrafter"/>
</dbReference>
<dbReference type="PANTHER" id="PTHR14773">
    <property type="entry name" value="WD REPEAT-CONTAINING PROTEIN 76"/>
    <property type="match status" value="1"/>
</dbReference>
<feature type="region of interest" description="Disordered" evidence="5">
    <location>
        <begin position="397"/>
        <end position="428"/>
    </location>
</feature>
<evidence type="ECO:0000256" key="3">
    <source>
        <dbReference type="ARBA" id="ARBA00022737"/>
    </source>
</evidence>
<dbReference type="SMART" id="SM00320">
    <property type="entry name" value="WD40"/>
    <property type="match status" value="5"/>
</dbReference>
<comment type="caution">
    <text evidence="6">The sequence shown here is derived from an EMBL/GenBank/DDBJ whole genome shotgun (WGS) entry which is preliminary data.</text>
</comment>
<feature type="compositionally biased region" description="Low complexity" evidence="5">
    <location>
        <begin position="219"/>
        <end position="235"/>
    </location>
</feature>
<dbReference type="InterPro" id="IPR050853">
    <property type="entry name" value="WD_repeat_DNA-damage-binding"/>
</dbReference>
<accession>A0A9D4TU08</accession>
<evidence type="ECO:0000313" key="6">
    <source>
        <dbReference type="EMBL" id="KAI3434696.1"/>
    </source>
</evidence>
<dbReference type="InterPro" id="IPR015943">
    <property type="entry name" value="WD40/YVTN_repeat-like_dom_sf"/>
</dbReference>
<evidence type="ECO:0000313" key="7">
    <source>
        <dbReference type="Proteomes" id="UP001055712"/>
    </source>
</evidence>
<comment type="similarity">
    <text evidence="1">Belongs to the WD repeat DDB2/WDR76 family.</text>
</comment>
<reference evidence="6" key="1">
    <citation type="journal article" date="2019" name="Plant J.">
        <title>Chlorella vulgaris genome assembly and annotation reveals the molecular basis for metabolic acclimation to high light conditions.</title>
        <authorList>
            <person name="Cecchin M."/>
            <person name="Marcolungo L."/>
            <person name="Rossato M."/>
            <person name="Girolomoni L."/>
            <person name="Cosentino E."/>
            <person name="Cuine S."/>
            <person name="Li-Beisson Y."/>
            <person name="Delledonne M."/>
            <person name="Ballottari M."/>
        </authorList>
    </citation>
    <scope>NUCLEOTIDE SEQUENCE</scope>
    <source>
        <strain evidence="6">211/11P</strain>
    </source>
</reference>
<dbReference type="PANTHER" id="PTHR14773:SF0">
    <property type="entry name" value="WD REPEAT-CONTAINING PROTEIN 76"/>
    <property type="match status" value="1"/>
</dbReference>
<keyword evidence="2 4" id="KW-0853">WD repeat</keyword>
<dbReference type="EMBL" id="SIDB01000003">
    <property type="protein sequence ID" value="KAI3434696.1"/>
    <property type="molecule type" value="Genomic_DNA"/>
</dbReference>
<feature type="compositionally biased region" description="Basic and acidic residues" evidence="5">
    <location>
        <begin position="257"/>
        <end position="272"/>
    </location>
</feature>
<proteinExistence type="inferred from homology"/>
<feature type="compositionally biased region" description="Acidic residues" evidence="5">
    <location>
        <begin position="236"/>
        <end position="249"/>
    </location>
</feature>
<feature type="region of interest" description="Disordered" evidence="5">
    <location>
        <begin position="355"/>
        <end position="380"/>
    </location>
</feature>
<feature type="compositionally biased region" description="Low complexity" evidence="5">
    <location>
        <begin position="168"/>
        <end position="206"/>
    </location>
</feature>
<feature type="repeat" description="WD" evidence="4">
    <location>
        <begin position="697"/>
        <end position="730"/>
    </location>
</feature>
<gene>
    <name evidence="6" type="ORF">D9Q98_002758</name>
</gene>
<dbReference type="Pfam" id="PF00400">
    <property type="entry name" value="WD40"/>
    <property type="match status" value="2"/>
</dbReference>
<feature type="region of interest" description="Disordered" evidence="5">
    <location>
        <begin position="502"/>
        <end position="554"/>
    </location>
</feature>
<dbReference type="PROSITE" id="PS50082">
    <property type="entry name" value="WD_REPEATS_2"/>
    <property type="match status" value="2"/>
</dbReference>
<dbReference type="SUPFAM" id="SSF50978">
    <property type="entry name" value="WD40 repeat-like"/>
    <property type="match status" value="1"/>
</dbReference>
<organism evidence="6 7">
    <name type="scientific">Chlorella vulgaris</name>
    <name type="common">Green alga</name>
    <dbReference type="NCBI Taxonomy" id="3077"/>
    <lineage>
        <taxon>Eukaryota</taxon>
        <taxon>Viridiplantae</taxon>
        <taxon>Chlorophyta</taxon>
        <taxon>core chlorophytes</taxon>
        <taxon>Trebouxiophyceae</taxon>
        <taxon>Chlorellales</taxon>
        <taxon>Chlorellaceae</taxon>
        <taxon>Chlorella clade</taxon>
        <taxon>Chlorella</taxon>
    </lineage>
</organism>
<dbReference type="PROSITE" id="PS50294">
    <property type="entry name" value="WD_REPEATS_REGION"/>
    <property type="match status" value="1"/>
</dbReference>
<dbReference type="AlphaFoldDB" id="A0A9D4TU08"/>
<keyword evidence="3" id="KW-0677">Repeat</keyword>
<feature type="compositionally biased region" description="Gly residues" evidence="5">
    <location>
        <begin position="402"/>
        <end position="413"/>
    </location>
</feature>
<feature type="region of interest" description="Disordered" evidence="5">
    <location>
        <begin position="288"/>
        <end position="331"/>
    </location>
</feature>
<dbReference type="OrthoDB" id="9890280at2759"/>
<reference evidence="6" key="2">
    <citation type="submission" date="2020-11" db="EMBL/GenBank/DDBJ databases">
        <authorList>
            <person name="Cecchin M."/>
            <person name="Marcolungo L."/>
            <person name="Rossato M."/>
            <person name="Girolomoni L."/>
            <person name="Cosentino E."/>
            <person name="Cuine S."/>
            <person name="Li-Beisson Y."/>
            <person name="Delledonne M."/>
            <person name="Ballottari M."/>
        </authorList>
    </citation>
    <scope>NUCLEOTIDE SEQUENCE</scope>
    <source>
        <strain evidence="6">211/11P</strain>
        <tissue evidence="6">Whole cell</tissue>
    </source>
</reference>
<feature type="compositionally biased region" description="Low complexity" evidence="5">
    <location>
        <begin position="288"/>
        <end position="297"/>
    </location>
</feature>
<evidence type="ECO:0000256" key="4">
    <source>
        <dbReference type="PROSITE-ProRule" id="PRU00221"/>
    </source>
</evidence>
<feature type="compositionally biased region" description="Low complexity" evidence="5">
    <location>
        <begin position="527"/>
        <end position="538"/>
    </location>
</feature>
<evidence type="ECO:0000256" key="5">
    <source>
        <dbReference type="SAM" id="MobiDB-lite"/>
    </source>
</evidence>
<keyword evidence="7" id="KW-1185">Reference proteome</keyword>
<evidence type="ECO:0000256" key="1">
    <source>
        <dbReference type="ARBA" id="ARBA00005434"/>
    </source>
</evidence>
<feature type="compositionally biased region" description="Basic and acidic residues" evidence="5">
    <location>
        <begin position="309"/>
        <end position="321"/>
    </location>
</feature>
<feature type="compositionally biased region" description="Basic residues" evidence="5">
    <location>
        <begin position="298"/>
        <end position="308"/>
    </location>
</feature>
<dbReference type="Proteomes" id="UP001055712">
    <property type="component" value="Unassembled WGS sequence"/>
</dbReference>
<name>A0A9D4TU08_CHLVU</name>